<protein>
    <recommendedName>
        <fullName evidence="2">DUF6532 domain-containing protein</fullName>
    </recommendedName>
</protein>
<evidence type="ECO:0000313" key="3">
    <source>
        <dbReference type="EMBL" id="KIL54915.1"/>
    </source>
</evidence>
<feature type="compositionally biased region" description="Polar residues" evidence="1">
    <location>
        <begin position="251"/>
        <end position="260"/>
    </location>
</feature>
<evidence type="ECO:0000313" key="4">
    <source>
        <dbReference type="Proteomes" id="UP000054549"/>
    </source>
</evidence>
<name>A0A0C2RX75_AMAMK</name>
<feature type="domain" description="DUF6532" evidence="2">
    <location>
        <begin position="328"/>
        <end position="532"/>
    </location>
</feature>
<proteinExistence type="predicted"/>
<dbReference type="Proteomes" id="UP000054549">
    <property type="component" value="Unassembled WGS sequence"/>
</dbReference>
<dbReference type="HOGENOM" id="CLU_523686_0_0_1"/>
<gene>
    <name evidence="3" type="ORF">M378DRAFT_18429</name>
</gene>
<keyword evidence="4" id="KW-1185">Reference proteome</keyword>
<feature type="compositionally biased region" description="Low complexity" evidence="1">
    <location>
        <begin position="156"/>
        <end position="167"/>
    </location>
</feature>
<organism evidence="3 4">
    <name type="scientific">Amanita muscaria (strain Koide BX008)</name>
    <dbReference type="NCBI Taxonomy" id="946122"/>
    <lineage>
        <taxon>Eukaryota</taxon>
        <taxon>Fungi</taxon>
        <taxon>Dikarya</taxon>
        <taxon>Basidiomycota</taxon>
        <taxon>Agaricomycotina</taxon>
        <taxon>Agaricomycetes</taxon>
        <taxon>Agaricomycetidae</taxon>
        <taxon>Agaricales</taxon>
        <taxon>Pluteineae</taxon>
        <taxon>Amanitaceae</taxon>
        <taxon>Amanita</taxon>
    </lineage>
</organism>
<feature type="compositionally biased region" description="Pro residues" evidence="1">
    <location>
        <begin position="265"/>
        <end position="282"/>
    </location>
</feature>
<reference evidence="3 4" key="1">
    <citation type="submission" date="2014-04" db="EMBL/GenBank/DDBJ databases">
        <title>Evolutionary Origins and Diversification of the Mycorrhizal Mutualists.</title>
        <authorList>
            <consortium name="DOE Joint Genome Institute"/>
            <consortium name="Mycorrhizal Genomics Consortium"/>
            <person name="Kohler A."/>
            <person name="Kuo A."/>
            <person name="Nagy L.G."/>
            <person name="Floudas D."/>
            <person name="Copeland A."/>
            <person name="Barry K.W."/>
            <person name="Cichocki N."/>
            <person name="Veneault-Fourrey C."/>
            <person name="LaButti K."/>
            <person name="Lindquist E.A."/>
            <person name="Lipzen A."/>
            <person name="Lundell T."/>
            <person name="Morin E."/>
            <person name="Murat C."/>
            <person name="Riley R."/>
            <person name="Ohm R."/>
            <person name="Sun H."/>
            <person name="Tunlid A."/>
            <person name="Henrissat B."/>
            <person name="Grigoriev I.V."/>
            <person name="Hibbett D.S."/>
            <person name="Martin F."/>
        </authorList>
    </citation>
    <scope>NUCLEOTIDE SEQUENCE [LARGE SCALE GENOMIC DNA]</scope>
    <source>
        <strain evidence="3 4">Koide BX008</strain>
    </source>
</reference>
<evidence type="ECO:0000259" key="2">
    <source>
        <dbReference type="Pfam" id="PF20149"/>
    </source>
</evidence>
<evidence type="ECO:0000256" key="1">
    <source>
        <dbReference type="SAM" id="MobiDB-lite"/>
    </source>
</evidence>
<dbReference type="InParanoid" id="A0A0C2RX75"/>
<accession>A0A0C2RX75</accession>
<dbReference type="InterPro" id="IPR045341">
    <property type="entry name" value="DUF6532"/>
</dbReference>
<feature type="region of interest" description="Disordered" evidence="1">
    <location>
        <begin position="100"/>
        <end position="194"/>
    </location>
</feature>
<dbReference type="EMBL" id="KN818601">
    <property type="protein sequence ID" value="KIL54915.1"/>
    <property type="molecule type" value="Genomic_DNA"/>
</dbReference>
<feature type="region of interest" description="Disordered" evidence="1">
    <location>
        <begin position="23"/>
        <end position="84"/>
    </location>
</feature>
<feature type="region of interest" description="Disordered" evidence="1">
    <location>
        <begin position="231"/>
        <end position="290"/>
    </location>
</feature>
<dbReference type="AlphaFoldDB" id="A0A0C2RX75"/>
<sequence length="579" mass="63340">MPIVQDIEANAAAGIASIEEGVRYGRRDPTDAARPTRQAKKAAMEKAVWRPRKRSREDALPARRTPAKRQCSSKGNRNKGKGKGAFVYNTIAVHLNKSHGSNFLLSSPPPPTKAKRSQSDDSENEPVDIPVPSAPKKVRKSRPMTPYRDDSDQEGSDSGQSASESDGTLSPVREDDRANDNVFDDGTPATAAHEGGIRLDEAAITAFARRVLAERPLWATQAEPNMNANAAFSVHNHGPFSDDDGVDAESPTASLSSNKENLPPVLTPTPSPPEPPAAPPTTPSSDVNNTNTRWPWPYYTELVYHQTNSGLDLGLSRQHFEIKLVVRRAIETITENIIFEDAFPSPAVRAVWIHKALIAATNFAGEMSSPAVRTRYDRIHSRIIQEHQFETELSTMIIPRMPLLRSQIKTLAVSNATKSYQLQGMDVGGIASLVKDYKYIFPLGRNNNVQGSKPYENVAIISTMRDFLSHHSSISERFLAGKDVLTPSIIALASTAVAAAIDEWRTGRHIVGTFTSNIYADVYNNHIAILVKIQSNNKQGYDALLRRLYLAAVSSNNGMETVADVGSTFLDVANMAVDV</sequence>
<dbReference type="Pfam" id="PF20149">
    <property type="entry name" value="DUF6532"/>
    <property type="match status" value="1"/>
</dbReference>
<dbReference type="OrthoDB" id="3225557at2759"/>